<evidence type="ECO:0000313" key="2">
    <source>
        <dbReference type="EMBL" id="MEC4175835.1"/>
    </source>
</evidence>
<feature type="domain" description="YlxR" evidence="1">
    <location>
        <begin position="11"/>
        <end position="82"/>
    </location>
</feature>
<dbReference type="PANTHER" id="PTHR34215:SF1">
    <property type="entry name" value="YLXR DOMAIN-CONTAINING PROTEIN"/>
    <property type="match status" value="1"/>
</dbReference>
<dbReference type="InterPro" id="IPR037465">
    <property type="entry name" value="YlxR"/>
</dbReference>
<evidence type="ECO:0000259" key="1">
    <source>
        <dbReference type="Pfam" id="PF04296"/>
    </source>
</evidence>
<dbReference type="Gene3D" id="3.30.1230.10">
    <property type="entry name" value="YlxR-like"/>
    <property type="match status" value="1"/>
</dbReference>
<proteinExistence type="predicted"/>
<dbReference type="InterPro" id="IPR035931">
    <property type="entry name" value="YlxR-like_sf"/>
</dbReference>
<dbReference type="Proteomes" id="UP001349994">
    <property type="component" value="Unassembled WGS sequence"/>
</dbReference>
<name>A0ABU6IHE7_9ACTN</name>
<dbReference type="NCBIfam" id="NF047356">
    <property type="entry name" value="RNA_bind_RnpM"/>
    <property type="match status" value="1"/>
</dbReference>
<protein>
    <submittedName>
        <fullName evidence="2">YlxR family protein</fullName>
    </submittedName>
</protein>
<reference evidence="2 3" key="1">
    <citation type="submission" date="2024-01" db="EMBL/GenBank/DDBJ databases">
        <title>novel species in genus Adlercreutzia.</title>
        <authorList>
            <person name="Liu X."/>
        </authorList>
    </citation>
    <scope>NUCLEOTIDE SEQUENCE [LARGE SCALE GENOMIC DNA]</scope>
    <source>
        <strain evidence="2 3">R7</strain>
    </source>
</reference>
<dbReference type="RefSeq" id="WP_326423575.1">
    <property type="nucleotide sequence ID" value="NZ_JAYMFF010000009.1"/>
</dbReference>
<accession>A0ABU6IHE7</accession>
<gene>
    <name evidence="2" type="ORF">VIN30_05165</name>
</gene>
<dbReference type="EMBL" id="JAYMFF010000009">
    <property type="protein sequence ID" value="MEC4175835.1"/>
    <property type="molecule type" value="Genomic_DNA"/>
</dbReference>
<dbReference type="SUPFAM" id="SSF64376">
    <property type="entry name" value="YlxR-like"/>
    <property type="match status" value="1"/>
</dbReference>
<evidence type="ECO:0000313" key="3">
    <source>
        <dbReference type="Proteomes" id="UP001349994"/>
    </source>
</evidence>
<sequence length="96" mass="10413">MPEQQTTKRQRTCIGCGGTQTKGGLRRIVRTAEGAVFDPTGRRAGRGAYVCSSACLAAAGKSKKLERALRCKVSDRDYERLAREIALVEAPGKNEE</sequence>
<organism evidence="2 3">
    <name type="scientific">Adlercreutzia wanghongyangiae</name>
    <dbReference type="NCBI Taxonomy" id="3111451"/>
    <lineage>
        <taxon>Bacteria</taxon>
        <taxon>Bacillati</taxon>
        <taxon>Actinomycetota</taxon>
        <taxon>Coriobacteriia</taxon>
        <taxon>Eggerthellales</taxon>
        <taxon>Eggerthellaceae</taxon>
        <taxon>Adlercreutzia</taxon>
    </lineage>
</organism>
<dbReference type="PANTHER" id="PTHR34215">
    <property type="entry name" value="BLL0784 PROTEIN"/>
    <property type="match status" value="1"/>
</dbReference>
<dbReference type="InterPro" id="IPR007393">
    <property type="entry name" value="YlxR_dom"/>
</dbReference>
<dbReference type="Pfam" id="PF04296">
    <property type="entry name" value="YlxR"/>
    <property type="match status" value="1"/>
</dbReference>
<comment type="caution">
    <text evidence="2">The sequence shown here is derived from an EMBL/GenBank/DDBJ whole genome shotgun (WGS) entry which is preliminary data.</text>
</comment>
<keyword evidence="3" id="KW-1185">Reference proteome</keyword>